<reference evidence="17" key="1">
    <citation type="submission" date="2021-04" db="EMBL/GenBank/DDBJ databases">
        <title>Proteiniclasticum sedimins sp. nov., an obligate anaerobic bacterium isolated from anaerobic sludge.</title>
        <authorList>
            <person name="Liu J."/>
        </authorList>
    </citation>
    <scope>NUCLEOTIDE SEQUENCE</scope>
    <source>
        <strain evidence="17">BAD-10</strain>
    </source>
</reference>
<keyword evidence="7 13" id="KW-0411">Iron-sulfur</keyword>
<accession>A0A941CN25</accession>
<feature type="binding site" evidence="13">
    <location>
        <position position="152"/>
    </location>
    <ligand>
        <name>[4Fe-4S] cluster</name>
        <dbReference type="ChEBI" id="CHEBI:49883"/>
        <label>2</label>
        <note>4Fe-4S-S-AdoMet</note>
    </ligand>
</feature>
<dbReference type="Pfam" id="PF00919">
    <property type="entry name" value="UPF0004"/>
    <property type="match status" value="1"/>
</dbReference>
<dbReference type="Proteomes" id="UP000675379">
    <property type="component" value="Unassembled WGS sequence"/>
</dbReference>
<evidence type="ECO:0000256" key="6">
    <source>
        <dbReference type="ARBA" id="ARBA00023004"/>
    </source>
</evidence>
<evidence type="ECO:0000256" key="1">
    <source>
        <dbReference type="ARBA" id="ARBA00003234"/>
    </source>
</evidence>
<keyword evidence="18" id="KW-1185">Reference proteome</keyword>
<dbReference type="InterPro" id="IPR020612">
    <property type="entry name" value="Methylthiotransferase_CS"/>
</dbReference>
<evidence type="ECO:0000256" key="4">
    <source>
        <dbReference type="ARBA" id="ARBA00022691"/>
    </source>
</evidence>
<keyword evidence="5 13" id="KW-0479">Metal-binding</keyword>
<keyword evidence="13" id="KW-0963">Cytoplasm</keyword>
<feature type="binding site" evidence="13">
    <location>
        <position position="145"/>
    </location>
    <ligand>
        <name>[4Fe-4S] cluster</name>
        <dbReference type="ChEBI" id="CHEBI:49883"/>
        <label>2</label>
        <note>4Fe-4S-S-AdoMet</note>
    </ligand>
</feature>
<dbReference type="Pfam" id="PF04055">
    <property type="entry name" value="Radical_SAM"/>
    <property type="match status" value="1"/>
</dbReference>
<dbReference type="PROSITE" id="PS51918">
    <property type="entry name" value="RADICAL_SAM"/>
    <property type="match status" value="1"/>
</dbReference>
<dbReference type="FunFam" id="3.80.30.20:FF:000001">
    <property type="entry name" value="tRNA-2-methylthio-N(6)-dimethylallyladenosine synthase 2"/>
    <property type="match status" value="1"/>
</dbReference>
<evidence type="ECO:0000259" key="14">
    <source>
        <dbReference type="PROSITE" id="PS50926"/>
    </source>
</evidence>
<comment type="similarity">
    <text evidence="13">Belongs to the methylthiotransferase family. MiaB subfamily.</text>
</comment>
<evidence type="ECO:0000256" key="10">
    <source>
        <dbReference type="ARBA" id="ARBA00068570"/>
    </source>
</evidence>
<keyword evidence="4 13" id="KW-0949">S-adenosyl-L-methionine</keyword>
<dbReference type="SFLD" id="SFLDG01082">
    <property type="entry name" value="B12-binding_domain_containing"/>
    <property type="match status" value="1"/>
</dbReference>
<evidence type="ECO:0000256" key="3">
    <source>
        <dbReference type="ARBA" id="ARBA00022679"/>
    </source>
</evidence>
<dbReference type="SFLD" id="SFLDS00029">
    <property type="entry name" value="Radical_SAM"/>
    <property type="match status" value="1"/>
</dbReference>
<dbReference type="InterPro" id="IPR013848">
    <property type="entry name" value="Methylthiotransferase_N"/>
</dbReference>
<dbReference type="AlphaFoldDB" id="A0A941CN25"/>
<dbReference type="InterPro" id="IPR058240">
    <property type="entry name" value="rSAM_sf"/>
</dbReference>
<dbReference type="NCBIfam" id="TIGR00089">
    <property type="entry name" value="MiaB/RimO family radical SAM methylthiotransferase"/>
    <property type="match status" value="1"/>
</dbReference>
<dbReference type="InterPro" id="IPR006463">
    <property type="entry name" value="MiaB_methiolase"/>
</dbReference>
<dbReference type="PANTHER" id="PTHR43020">
    <property type="entry name" value="CDK5 REGULATORY SUBUNIT-ASSOCIATED PROTEIN 1"/>
    <property type="match status" value="1"/>
</dbReference>
<dbReference type="GO" id="GO:0051539">
    <property type="term" value="F:4 iron, 4 sulfur cluster binding"/>
    <property type="evidence" value="ECO:0007669"/>
    <property type="project" value="UniProtKB-UniRule"/>
</dbReference>
<evidence type="ECO:0000256" key="8">
    <source>
        <dbReference type="ARBA" id="ARBA00033765"/>
    </source>
</evidence>
<evidence type="ECO:0000259" key="15">
    <source>
        <dbReference type="PROSITE" id="PS51449"/>
    </source>
</evidence>
<keyword evidence="13" id="KW-0819">tRNA processing</keyword>
<dbReference type="Pfam" id="PF01938">
    <property type="entry name" value="TRAM"/>
    <property type="match status" value="1"/>
</dbReference>
<dbReference type="PROSITE" id="PS01278">
    <property type="entry name" value="MTTASE_RADICAL"/>
    <property type="match status" value="1"/>
</dbReference>
<comment type="subunit">
    <text evidence="13">Monomer.</text>
</comment>
<dbReference type="GO" id="GO:0046872">
    <property type="term" value="F:metal ion binding"/>
    <property type="evidence" value="ECO:0007669"/>
    <property type="project" value="UniProtKB-KW"/>
</dbReference>
<evidence type="ECO:0000256" key="12">
    <source>
        <dbReference type="ARBA" id="ARBA00081141"/>
    </source>
</evidence>
<feature type="domain" description="MTTase N-terminal" evidence="15">
    <location>
        <begin position="1"/>
        <end position="108"/>
    </location>
</feature>
<dbReference type="PROSITE" id="PS51449">
    <property type="entry name" value="MTTASE_N"/>
    <property type="match status" value="1"/>
</dbReference>
<comment type="caution">
    <text evidence="13">Lacks conserved residue(s) required for the propagation of feature annotation.</text>
</comment>
<feature type="domain" description="TRAM" evidence="14">
    <location>
        <begin position="364"/>
        <end position="427"/>
    </location>
</feature>
<dbReference type="PANTHER" id="PTHR43020:SF2">
    <property type="entry name" value="MITOCHONDRIAL TRNA METHYLTHIOTRANSFERASE CDK5RAP1"/>
    <property type="match status" value="1"/>
</dbReference>
<dbReference type="NCBIfam" id="TIGR01574">
    <property type="entry name" value="miaB-methiolase"/>
    <property type="match status" value="1"/>
</dbReference>
<feature type="domain" description="Radical SAM core" evidence="16">
    <location>
        <begin position="131"/>
        <end position="361"/>
    </location>
</feature>
<evidence type="ECO:0000256" key="11">
    <source>
        <dbReference type="ARBA" id="ARBA00080698"/>
    </source>
</evidence>
<evidence type="ECO:0000313" key="17">
    <source>
        <dbReference type="EMBL" id="MBR0574929.1"/>
    </source>
</evidence>
<dbReference type="SFLD" id="SFLDG01061">
    <property type="entry name" value="methylthiotransferase"/>
    <property type="match status" value="1"/>
</dbReference>
<dbReference type="EMBL" id="JAGSCS010000001">
    <property type="protein sequence ID" value="MBR0574929.1"/>
    <property type="molecule type" value="Genomic_DNA"/>
</dbReference>
<dbReference type="InterPro" id="IPR023404">
    <property type="entry name" value="rSAM_horseshoe"/>
</dbReference>
<keyword evidence="6 13" id="KW-0408">Iron</keyword>
<dbReference type="GO" id="GO:0035597">
    <property type="term" value="F:tRNA-2-methylthio-N(6)-dimethylallyladenosine(37) synthase activity"/>
    <property type="evidence" value="ECO:0007669"/>
    <property type="project" value="UniProtKB-EC"/>
</dbReference>
<sequence>MNEEDSEKLAGMLKVMGYEETLFRDKADIIIFNTCAVRESSENKVHGNLGNLKILKKNNPDLLIAVCGCMMQQKGVPEEILKRNRHVDLIFGTHNAHKFPEYLERCRTENTQILEVYEEETEIVEGIPILRDSRVTAFVTIMYGCDNFCTYCVIPHVRGRERSRKPEDIVQEIRKLVADGYKEVTLLGQNVNAYGKTLEEKCSFADLLRQVNAVEGLERIRFLTSHPKDMSSELIAAIKECSKVAQLVHLPIQSGSDAVLKRMNRKYDREHYRNIVEEIRREVPGVAITTDLIVGFPGETEEDFKGTLEMVEEIGFDSIYTFIYSRRKFTPADRMTEQVPEEVKHERFQRLVDVVNRKSLEINQAYLHQVVEVLVEDFSKNTQEYLQGKTRTGKTVNFKGEAEMIGTLQWVRITKVGTFSLTGELMDKEVS</sequence>
<gene>
    <name evidence="13 17" type="primary">miaB</name>
    <name evidence="17" type="ORF">KCG48_01105</name>
</gene>
<evidence type="ECO:0000256" key="5">
    <source>
        <dbReference type="ARBA" id="ARBA00022723"/>
    </source>
</evidence>
<keyword evidence="2 13" id="KW-0004">4Fe-4S</keyword>
<dbReference type="Gene3D" id="3.80.30.20">
    <property type="entry name" value="tm_1862 like domain"/>
    <property type="match status" value="1"/>
</dbReference>
<proteinExistence type="inferred from homology"/>
<feature type="binding site" evidence="13">
    <location>
        <position position="149"/>
    </location>
    <ligand>
        <name>[4Fe-4S] cluster</name>
        <dbReference type="ChEBI" id="CHEBI:49883"/>
        <label>2</label>
        <note>4Fe-4S-S-AdoMet</note>
    </ligand>
</feature>
<comment type="caution">
    <text evidence="17">The sequence shown here is derived from an EMBL/GenBank/DDBJ whole genome shotgun (WGS) entry which is preliminary data.</text>
</comment>
<comment type="cofactor">
    <cofactor evidence="13">
        <name>[4Fe-4S] cluster</name>
        <dbReference type="ChEBI" id="CHEBI:49883"/>
    </cofactor>
    <text evidence="13">Binds 2 [4Fe-4S] clusters. One cluster is coordinated with 3 cysteines and an exchangeable S-adenosyl-L-methionine.</text>
</comment>
<dbReference type="InterPro" id="IPR007197">
    <property type="entry name" value="rSAM"/>
</dbReference>
<evidence type="ECO:0000256" key="7">
    <source>
        <dbReference type="ARBA" id="ARBA00023014"/>
    </source>
</evidence>
<evidence type="ECO:0000256" key="2">
    <source>
        <dbReference type="ARBA" id="ARBA00022485"/>
    </source>
</evidence>
<dbReference type="InterPro" id="IPR038135">
    <property type="entry name" value="Methylthiotransferase_N_sf"/>
</dbReference>
<organism evidence="17 18">
    <name type="scientific">Proteiniclasticum sediminis</name>
    <dbReference type="NCBI Taxonomy" id="2804028"/>
    <lineage>
        <taxon>Bacteria</taxon>
        <taxon>Bacillati</taxon>
        <taxon>Bacillota</taxon>
        <taxon>Clostridia</taxon>
        <taxon>Eubacteriales</taxon>
        <taxon>Clostridiaceae</taxon>
        <taxon>Proteiniclasticum</taxon>
    </lineage>
</organism>
<dbReference type="FunFam" id="3.40.50.12160:FF:000003">
    <property type="entry name" value="CDK5 regulatory subunit-associated protein 1"/>
    <property type="match status" value="1"/>
</dbReference>
<dbReference type="CDD" id="cd01335">
    <property type="entry name" value="Radical_SAM"/>
    <property type="match status" value="1"/>
</dbReference>
<comment type="subcellular location">
    <subcellularLocation>
        <location evidence="13">Cytoplasm</location>
    </subcellularLocation>
</comment>
<dbReference type="SMART" id="SM00729">
    <property type="entry name" value="Elp3"/>
    <property type="match status" value="1"/>
</dbReference>
<evidence type="ECO:0000256" key="13">
    <source>
        <dbReference type="HAMAP-Rule" id="MF_01864"/>
    </source>
</evidence>
<dbReference type="Gene3D" id="3.40.50.12160">
    <property type="entry name" value="Methylthiotransferase, N-terminal domain"/>
    <property type="match status" value="1"/>
</dbReference>
<protein>
    <recommendedName>
        <fullName evidence="10 13">tRNA-2-methylthio-N(6)-dimethylallyladenosine synthase</fullName>
        <ecNumber evidence="8 13">2.8.4.3</ecNumber>
    </recommendedName>
    <alternativeName>
        <fullName evidence="12 13">(Dimethylallyl)adenosine tRNA methylthiotransferase MiaB</fullName>
    </alternativeName>
    <alternativeName>
        <fullName evidence="11 13">tRNA-i(6)A37 methylthiotransferase</fullName>
    </alternativeName>
</protein>
<dbReference type="SUPFAM" id="SSF102114">
    <property type="entry name" value="Radical SAM enzymes"/>
    <property type="match status" value="1"/>
</dbReference>
<dbReference type="GO" id="GO:0005829">
    <property type="term" value="C:cytosol"/>
    <property type="evidence" value="ECO:0007669"/>
    <property type="project" value="TreeGrafter"/>
</dbReference>
<evidence type="ECO:0000259" key="16">
    <source>
        <dbReference type="PROSITE" id="PS51918"/>
    </source>
</evidence>
<comment type="function">
    <text evidence="1 13">Catalyzes the methylthiolation of N6-(dimethylallyl)adenosine (i(6)A), leading to the formation of 2-methylthio-N6-(dimethylallyl)adenosine (ms(2)i(6)A) at position 37 in tRNAs that read codons beginning with uridine.</text>
</comment>
<dbReference type="HAMAP" id="MF_01864">
    <property type="entry name" value="tRNA_metthiotr_MiaB"/>
    <property type="match status" value="1"/>
</dbReference>
<dbReference type="InterPro" id="IPR002792">
    <property type="entry name" value="TRAM_dom"/>
</dbReference>
<keyword evidence="3 13" id="KW-0808">Transferase</keyword>
<evidence type="ECO:0000313" key="18">
    <source>
        <dbReference type="Proteomes" id="UP000675379"/>
    </source>
</evidence>
<comment type="catalytic activity">
    <reaction evidence="9 13">
        <text>N(6)-dimethylallyladenosine(37) in tRNA + (sulfur carrier)-SH + AH2 + 2 S-adenosyl-L-methionine = 2-methylsulfanyl-N(6)-dimethylallyladenosine(37) in tRNA + (sulfur carrier)-H + 5'-deoxyadenosine + L-methionine + A + S-adenosyl-L-homocysteine + 2 H(+)</text>
        <dbReference type="Rhea" id="RHEA:37067"/>
        <dbReference type="Rhea" id="RHEA-COMP:10375"/>
        <dbReference type="Rhea" id="RHEA-COMP:10376"/>
        <dbReference type="Rhea" id="RHEA-COMP:14737"/>
        <dbReference type="Rhea" id="RHEA-COMP:14739"/>
        <dbReference type="ChEBI" id="CHEBI:13193"/>
        <dbReference type="ChEBI" id="CHEBI:15378"/>
        <dbReference type="ChEBI" id="CHEBI:17319"/>
        <dbReference type="ChEBI" id="CHEBI:17499"/>
        <dbReference type="ChEBI" id="CHEBI:29917"/>
        <dbReference type="ChEBI" id="CHEBI:57844"/>
        <dbReference type="ChEBI" id="CHEBI:57856"/>
        <dbReference type="ChEBI" id="CHEBI:59789"/>
        <dbReference type="ChEBI" id="CHEBI:64428"/>
        <dbReference type="ChEBI" id="CHEBI:74415"/>
        <dbReference type="ChEBI" id="CHEBI:74417"/>
        <dbReference type="EC" id="2.8.4.3"/>
    </reaction>
</comment>
<dbReference type="InterPro" id="IPR006638">
    <property type="entry name" value="Elp3/MiaA/NifB-like_rSAM"/>
</dbReference>
<dbReference type="PROSITE" id="PS50926">
    <property type="entry name" value="TRAM"/>
    <property type="match status" value="1"/>
</dbReference>
<dbReference type="InterPro" id="IPR005839">
    <property type="entry name" value="Methylthiotransferase"/>
</dbReference>
<evidence type="ECO:0000256" key="9">
    <source>
        <dbReference type="ARBA" id="ARBA00051425"/>
    </source>
</evidence>
<dbReference type="EC" id="2.8.4.3" evidence="8 13"/>
<name>A0A941CN25_9CLOT</name>